<protein>
    <submittedName>
        <fullName evidence="1">Uncharacterized protein</fullName>
    </submittedName>
</protein>
<evidence type="ECO:0000313" key="2">
    <source>
        <dbReference type="Proteomes" id="UP001195483"/>
    </source>
</evidence>
<name>A0AAE0VM02_9BIVA</name>
<accession>A0AAE0VM02</accession>
<proteinExistence type="predicted"/>
<reference evidence="1" key="2">
    <citation type="journal article" date="2021" name="Genome Biol. Evol.">
        <title>Developing a high-quality reference genome for a parasitic bivalve with doubly uniparental inheritance (Bivalvia: Unionida).</title>
        <authorList>
            <person name="Smith C.H."/>
        </authorList>
    </citation>
    <scope>NUCLEOTIDE SEQUENCE</scope>
    <source>
        <strain evidence="1">CHS0354</strain>
        <tissue evidence="1">Mantle</tissue>
    </source>
</reference>
<gene>
    <name evidence="1" type="ORF">CHS0354_012479</name>
</gene>
<keyword evidence="2" id="KW-1185">Reference proteome</keyword>
<comment type="caution">
    <text evidence="1">The sequence shown here is derived from an EMBL/GenBank/DDBJ whole genome shotgun (WGS) entry which is preliminary data.</text>
</comment>
<evidence type="ECO:0000313" key="1">
    <source>
        <dbReference type="EMBL" id="KAK3582869.1"/>
    </source>
</evidence>
<dbReference type="AlphaFoldDB" id="A0AAE0VM02"/>
<organism evidence="1 2">
    <name type="scientific">Potamilus streckersoni</name>
    <dbReference type="NCBI Taxonomy" id="2493646"/>
    <lineage>
        <taxon>Eukaryota</taxon>
        <taxon>Metazoa</taxon>
        <taxon>Spiralia</taxon>
        <taxon>Lophotrochozoa</taxon>
        <taxon>Mollusca</taxon>
        <taxon>Bivalvia</taxon>
        <taxon>Autobranchia</taxon>
        <taxon>Heteroconchia</taxon>
        <taxon>Palaeoheterodonta</taxon>
        <taxon>Unionida</taxon>
        <taxon>Unionoidea</taxon>
        <taxon>Unionidae</taxon>
        <taxon>Ambleminae</taxon>
        <taxon>Lampsilini</taxon>
        <taxon>Potamilus</taxon>
    </lineage>
</organism>
<reference evidence="1" key="3">
    <citation type="submission" date="2023-05" db="EMBL/GenBank/DDBJ databases">
        <authorList>
            <person name="Smith C.H."/>
        </authorList>
    </citation>
    <scope>NUCLEOTIDE SEQUENCE</scope>
    <source>
        <strain evidence="1">CHS0354</strain>
        <tissue evidence="1">Mantle</tissue>
    </source>
</reference>
<dbReference type="Proteomes" id="UP001195483">
    <property type="component" value="Unassembled WGS sequence"/>
</dbReference>
<reference evidence="1" key="1">
    <citation type="journal article" date="2021" name="Genome Biol. Evol.">
        <title>A High-Quality Reference Genome for a Parasitic Bivalve with Doubly Uniparental Inheritance (Bivalvia: Unionida).</title>
        <authorList>
            <person name="Smith C.H."/>
        </authorList>
    </citation>
    <scope>NUCLEOTIDE SEQUENCE</scope>
    <source>
        <strain evidence="1">CHS0354</strain>
    </source>
</reference>
<sequence length="89" mass="10093">MVAIRQTCLDQKILSVRVGQKPAMLRCNAEIEAQWWGCEKNEKGTDSIREGIEERRVLDRYILTSSSCHDVDESSATFKIGSSCCLRKL</sequence>
<dbReference type="EMBL" id="JAEAOA010000760">
    <property type="protein sequence ID" value="KAK3582869.1"/>
    <property type="molecule type" value="Genomic_DNA"/>
</dbReference>